<sequence>MRCTFALILALWAQVTCAQVWEDQRLFGDPQAPQKLQVLSSTDTLYLAPLITAFVAQHPDWSVEYFVAGTADIYNIANTQPHRFDVVISSAMDLQIKLVNDGHAERLNDLDYPEWAQWRQSLFGFTAEPASIILNKQAFTGLPIPETRQDLIALLRSQSDLFRSRVATYDIRDSGVGYLFATQDARTSETYWRLTEVMGSLGTKLYCCSGAMIDAVEAGEIYLAYNVLGSYAETRAHSARNIVVIVPTDFSTTMMRTIYLAKTSERKEVARAFVEFTLSYTPEGKDQPASLLPPLFSAKHTETRPLIPLEPSLMIYLDQLKRRDFIKEWESAIIQY</sequence>
<dbReference type="RefSeq" id="WP_153545831.1">
    <property type="nucleotide sequence ID" value="NZ_WIXK01000002.1"/>
</dbReference>
<evidence type="ECO:0000256" key="1">
    <source>
        <dbReference type="ARBA" id="ARBA00022729"/>
    </source>
</evidence>
<dbReference type="Gene3D" id="3.40.190.10">
    <property type="entry name" value="Periplasmic binding protein-like II"/>
    <property type="match status" value="2"/>
</dbReference>
<dbReference type="PANTHER" id="PTHR30006">
    <property type="entry name" value="THIAMINE-BINDING PERIPLASMIC PROTEIN-RELATED"/>
    <property type="match status" value="1"/>
</dbReference>
<name>A0A844ANQ2_9RHOB</name>
<dbReference type="PANTHER" id="PTHR30006:SF25">
    <property type="entry name" value="PHOSPHOGLYCERATE TRANSPORT REGULATORY PROTEIN PGTC"/>
    <property type="match status" value="1"/>
</dbReference>
<dbReference type="Pfam" id="PF13343">
    <property type="entry name" value="SBP_bac_6"/>
    <property type="match status" value="1"/>
</dbReference>
<organism evidence="3 4">
    <name type="scientific">Tritonibacter aquimaris</name>
    <dbReference type="NCBI Taxonomy" id="2663379"/>
    <lineage>
        <taxon>Bacteria</taxon>
        <taxon>Pseudomonadati</taxon>
        <taxon>Pseudomonadota</taxon>
        <taxon>Alphaproteobacteria</taxon>
        <taxon>Rhodobacterales</taxon>
        <taxon>Paracoccaceae</taxon>
        <taxon>Tritonibacter</taxon>
    </lineage>
</organism>
<dbReference type="AlphaFoldDB" id="A0A844ANQ2"/>
<dbReference type="GO" id="GO:0030288">
    <property type="term" value="C:outer membrane-bounded periplasmic space"/>
    <property type="evidence" value="ECO:0007669"/>
    <property type="project" value="TreeGrafter"/>
</dbReference>
<gene>
    <name evidence="3" type="ORF">GG681_05285</name>
</gene>
<feature type="chain" id="PRO_5032566565" evidence="2">
    <location>
        <begin position="19"/>
        <end position="336"/>
    </location>
</feature>
<keyword evidence="4" id="KW-1185">Reference proteome</keyword>
<comment type="caution">
    <text evidence="3">The sequence shown here is derived from an EMBL/GenBank/DDBJ whole genome shotgun (WGS) entry which is preliminary data.</text>
</comment>
<keyword evidence="1 2" id="KW-0732">Signal</keyword>
<accession>A0A844ANQ2</accession>
<reference evidence="3 4" key="1">
    <citation type="submission" date="2019-10" db="EMBL/GenBank/DDBJ databases">
        <title>Epibacterium sp. nov., isolated from seawater.</title>
        <authorList>
            <person name="Zhang X."/>
            <person name="Li N."/>
        </authorList>
    </citation>
    <scope>NUCLEOTIDE SEQUENCE [LARGE SCALE GENOMIC DNA]</scope>
    <source>
        <strain evidence="3 4">SM1969</strain>
    </source>
</reference>
<evidence type="ECO:0000313" key="4">
    <source>
        <dbReference type="Proteomes" id="UP000436694"/>
    </source>
</evidence>
<dbReference type="Proteomes" id="UP000436694">
    <property type="component" value="Unassembled WGS sequence"/>
</dbReference>
<evidence type="ECO:0000313" key="3">
    <source>
        <dbReference type="EMBL" id="MQY42043.1"/>
    </source>
</evidence>
<feature type="signal peptide" evidence="2">
    <location>
        <begin position="1"/>
        <end position="18"/>
    </location>
</feature>
<dbReference type="EMBL" id="WIXK01000002">
    <property type="protein sequence ID" value="MQY42043.1"/>
    <property type="molecule type" value="Genomic_DNA"/>
</dbReference>
<proteinExistence type="predicted"/>
<protein>
    <submittedName>
        <fullName evidence="3">ABC transporter substrate-binding protein</fullName>
    </submittedName>
</protein>
<dbReference type="SUPFAM" id="SSF53850">
    <property type="entry name" value="Periplasmic binding protein-like II"/>
    <property type="match status" value="1"/>
</dbReference>
<evidence type="ECO:0000256" key="2">
    <source>
        <dbReference type="SAM" id="SignalP"/>
    </source>
</evidence>